<gene>
    <name evidence="1" type="ORF">SR1949_52270</name>
</gene>
<keyword evidence="2" id="KW-1185">Reference proteome</keyword>
<name>A0A480A8N6_9CYAN</name>
<dbReference type="EMBL" id="BJCE01000410">
    <property type="protein sequence ID" value="GCL40093.1"/>
    <property type="molecule type" value="Genomic_DNA"/>
</dbReference>
<protein>
    <submittedName>
        <fullName evidence="1">Uncharacterized protein</fullName>
    </submittedName>
</protein>
<accession>A0A480A8N6</accession>
<evidence type="ECO:0000313" key="2">
    <source>
        <dbReference type="Proteomes" id="UP000300142"/>
    </source>
</evidence>
<organism evidence="1 2">
    <name type="scientific">Sphaerospermopsis reniformis</name>
    <dbReference type="NCBI Taxonomy" id="531300"/>
    <lineage>
        <taxon>Bacteria</taxon>
        <taxon>Bacillati</taxon>
        <taxon>Cyanobacteriota</taxon>
        <taxon>Cyanophyceae</taxon>
        <taxon>Nostocales</taxon>
        <taxon>Aphanizomenonaceae</taxon>
        <taxon>Sphaerospermopsis</taxon>
    </lineage>
</organism>
<reference evidence="2" key="1">
    <citation type="submission" date="2019-02" db="EMBL/GenBank/DDBJ databases">
        <title>Draft genome sequence of Sphaerospermopsis reniformis NIES-1949.</title>
        <authorList>
            <person name="Yamaguchi H."/>
            <person name="Suzuki S."/>
            <person name="Kawachi M."/>
        </authorList>
    </citation>
    <scope>NUCLEOTIDE SEQUENCE [LARGE SCALE GENOMIC DNA]</scope>
    <source>
        <strain evidence="2">NIES-1949</strain>
    </source>
</reference>
<dbReference type="AlphaFoldDB" id="A0A480A8N6"/>
<comment type="caution">
    <text evidence="1">The sequence shown here is derived from an EMBL/GenBank/DDBJ whole genome shotgun (WGS) entry which is preliminary data.</text>
</comment>
<evidence type="ECO:0000313" key="1">
    <source>
        <dbReference type="EMBL" id="GCL40093.1"/>
    </source>
</evidence>
<dbReference type="Proteomes" id="UP000300142">
    <property type="component" value="Unassembled WGS sequence"/>
</dbReference>
<sequence>MLRAGIFPLGLYKLNAQQLQLSTAEKFVLAKYKQRNLPFPLQYSISSTDIMTIKKTPPSEMIRVPNVLIPVVRQLSKIHREGHTTALLEALQEVIAQFDSSVDLPVTELQQVENKLESLSTHLCKQDELLSSKLETLARHLEKIERSLASGRYSGGNSRPRRSAYPYQYQQPVEINSFAPENLAMRLGVTQQSLMNEWETKSEKEFISWSRNRDPSSLGWKFQISDGLFYPVRQ</sequence>
<proteinExistence type="predicted"/>